<keyword evidence="3" id="KW-1185">Reference proteome</keyword>
<evidence type="ECO:0000313" key="2">
    <source>
        <dbReference type="EMBL" id="MCD7130545.1"/>
    </source>
</evidence>
<comment type="caution">
    <text evidence="2">The sequence shown here is derived from an EMBL/GenBank/DDBJ whole genome shotgun (WGS) entry which is preliminary data.</text>
</comment>
<feature type="transmembrane region" description="Helical" evidence="1">
    <location>
        <begin position="107"/>
        <end position="124"/>
    </location>
</feature>
<protein>
    <submittedName>
        <fullName evidence="2">Uncharacterized protein</fullName>
    </submittedName>
</protein>
<reference evidence="2 3" key="1">
    <citation type="submission" date="2021-12" db="EMBL/GenBank/DDBJ databases">
        <title>A phylogenomic analysis of Limosilactobacillus reuteri reveals ancient and stable evolutionary relationships with rodents and birds and zoonotic transmission to humans.</title>
        <authorList>
            <person name="Li F."/>
            <person name="Li X."/>
            <person name="Cheng C."/>
            <person name="Tollenaar S."/>
            <person name="Zhang J.S."/>
            <person name="Simpson D."/>
            <person name="Tasseva G."/>
            <person name="Perez-Munoz M.E."/>
            <person name="Frese S."/>
            <person name="Gaenzle M.G."/>
            <person name="Walter J."/>
            <person name="Zheng J."/>
        </authorList>
    </citation>
    <scope>NUCLEOTIDE SEQUENCE [LARGE SCALE GENOMIC DNA]</scope>
    <source>
        <strain evidence="2 3">BG-MG3-B</strain>
    </source>
</reference>
<dbReference type="Proteomes" id="UP001199710">
    <property type="component" value="Unassembled WGS sequence"/>
</dbReference>
<sequence length="127" mass="14793">MKLLKNLQRNYFWLIKSLETYALGIYFIVLHSSGVFTPPGNVLEYLDDPPFIFLLGCVATISMVYAFWDVEYLFYKPLMTASLTLVWLVFFTAFAFSDWFIGRFSFQTMYSFLVVFSIVGQIVVKRG</sequence>
<gene>
    <name evidence="2" type="ORF">LTY36_04985</name>
</gene>
<keyword evidence="1" id="KW-0472">Membrane</keyword>
<keyword evidence="1" id="KW-0812">Transmembrane</keyword>
<keyword evidence="1" id="KW-1133">Transmembrane helix</keyword>
<evidence type="ECO:0000256" key="1">
    <source>
        <dbReference type="SAM" id="Phobius"/>
    </source>
</evidence>
<dbReference type="EMBL" id="JAJPDE010000062">
    <property type="protein sequence ID" value="MCD7130545.1"/>
    <property type="molecule type" value="Genomic_DNA"/>
</dbReference>
<feature type="transmembrane region" description="Helical" evidence="1">
    <location>
        <begin position="80"/>
        <end position="101"/>
    </location>
</feature>
<feature type="transmembrane region" description="Helical" evidence="1">
    <location>
        <begin position="50"/>
        <end position="68"/>
    </location>
</feature>
<feature type="transmembrane region" description="Helical" evidence="1">
    <location>
        <begin position="12"/>
        <end position="30"/>
    </location>
</feature>
<organism evidence="2 3">
    <name type="scientific">Limosilactobacillus agrestis</name>
    <dbReference type="NCBI Taxonomy" id="2759748"/>
    <lineage>
        <taxon>Bacteria</taxon>
        <taxon>Bacillati</taxon>
        <taxon>Bacillota</taxon>
        <taxon>Bacilli</taxon>
        <taxon>Lactobacillales</taxon>
        <taxon>Lactobacillaceae</taxon>
        <taxon>Limosilactobacillus</taxon>
    </lineage>
</organism>
<dbReference type="RefSeq" id="WP_231823240.1">
    <property type="nucleotide sequence ID" value="NZ_JAJPDE010000062.1"/>
</dbReference>
<accession>A0ABS8R7B0</accession>
<name>A0ABS8R7B0_9LACO</name>
<evidence type="ECO:0000313" key="3">
    <source>
        <dbReference type="Proteomes" id="UP001199710"/>
    </source>
</evidence>
<proteinExistence type="predicted"/>